<name>A0AAN7KN01_9MYRT</name>
<gene>
    <name evidence="2" type="ORF">SAY87_030236</name>
</gene>
<sequence>MPSTIRHVNGIRDPRPEPRVQKSGLEDRVKSEPSDIHDPKTRRHLAVISTSRKCSRSMANLRDVIHGSKRQIERPPSCSPHSIGRRRRPAGFQPYPGHTHALLQQPILQGLLQHHQRWRGTPPRKSPSVLGLFDREGHVDNYTPAFVARGLGGRRNGNRRVSVEGDCHGTVTELVEGD</sequence>
<proteinExistence type="predicted"/>
<dbReference type="EMBL" id="JAXIOK010000005">
    <property type="protein sequence ID" value="KAK4769704.1"/>
    <property type="molecule type" value="Genomic_DNA"/>
</dbReference>
<protein>
    <submittedName>
        <fullName evidence="2">Uncharacterized protein</fullName>
    </submittedName>
</protein>
<feature type="region of interest" description="Disordered" evidence="1">
    <location>
        <begin position="1"/>
        <end position="41"/>
    </location>
</feature>
<keyword evidence="3" id="KW-1185">Reference proteome</keyword>
<organism evidence="2 3">
    <name type="scientific">Trapa incisa</name>
    <dbReference type="NCBI Taxonomy" id="236973"/>
    <lineage>
        <taxon>Eukaryota</taxon>
        <taxon>Viridiplantae</taxon>
        <taxon>Streptophyta</taxon>
        <taxon>Embryophyta</taxon>
        <taxon>Tracheophyta</taxon>
        <taxon>Spermatophyta</taxon>
        <taxon>Magnoliopsida</taxon>
        <taxon>eudicotyledons</taxon>
        <taxon>Gunneridae</taxon>
        <taxon>Pentapetalae</taxon>
        <taxon>rosids</taxon>
        <taxon>malvids</taxon>
        <taxon>Myrtales</taxon>
        <taxon>Lythraceae</taxon>
        <taxon>Trapa</taxon>
    </lineage>
</organism>
<evidence type="ECO:0000313" key="3">
    <source>
        <dbReference type="Proteomes" id="UP001345219"/>
    </source>
</evidence>
<evidence type="ECO:0000313" key="2">
    <source>
        <dbReference type="EMBL" id="KAK4769704.1"/>
    </source>
</evidence>
<feature type="compositionally biased region" description="Basic and acidic residues" evidence="1">
    <location>
        <begin position="10"/>
        <end position="39"/>
    </location>
</feature>
<comment type="caution">
    <text evidence="2">The sequence shown here is derived from an EMBL/GenBank/DDBJ whole genome shotgun (WGS) entry which is preliminary data.</text>
</comment>
<accession>A0AAN7KN01</accession>
<reference evidence="2 3" key="1">
    <citation type="journal article" date="2023" name="Hortic Res">
        <title>Pangenome of water caltrop reveals structural variations and asymmetric subgenome divergence after allopolyploidization.</title>
        <authorList>
            <person name="Zhang X."/>
            <person name="Chen Y."/>
            <person name="Wang L."/>
            <person name="Yuan Y."/>
            <person name="Fang M."/>
            <person name="Shi L."/>
            <person name="Lu R."/>
            <person name="Comes H.P."/>
            <person name="Ma Y."/>
            <person name="Chen Y."/>
            <person name="Huang G."/>
            <person name="Zhou Y."/>
            <person name="Zheng Z."/>
            <person name="Qiu Y."/>
        </authorList>
    </citation>
    <scope>NUCLEOTIDE SEQUENCE [LARGE SCALE GENOMIC DNA]</scope>
    <source>
        <tissue evidence="2">Roots</tissue>
    </source>
</reference>
<feature type="region of interest" description="Disordered" evidence="1">
    <location>
        <begin position="69"/>
        <end position="90"/>
    </location>
</feature>
<dbReference type="Proteomes" id="UP001345219">
    <property type="component" value="Chromosome 24"/>
</dbReference>
<dbReference type="AlphaFoldDB" id="A0AAN7KN01"/>
<evidence type="ECO:0000256" key="1">
    <source>
        <dbReference type="SAM" id="MobiDB-lite"/>
    </source>
</evidence>